<reference evidence="2 3" key="1">
    <citation type="submission" date="2014-03" db="EMBL/GenBank/DDBJ databases">
        <title>The genome of Kluyveromyces dobzhanskii.</title>
        <authorList>
            <person name="Nystedt B."/>
            <person name="Astrom S."/>
        </authorList>
    </citation>
    <scope>NUCLEOTIDE SEQUENCE [LARGE SCALE GENOMIC DNA]</scope>
    <source>
        <strain evidence="2 3">CBS 2104</strain>
    </source>
</reference>
<organism evidence="2 3">
    <name type="scientific">Kluyveromyces dobzhanskii CBS 2104</name>
    <dbReference type="NCBI Taxonomy" id="1427455"/>
    <lineage>
        <taxon>Eukaryota</taxon>
        <taxon>Fungi</taxon>
        <taxon>Dikarya</taxon>
        <taxon>Ascomycota</taxon>
        <taxon>Saccharomycotina</taxon>
        <taxon>Saccharomycetes</taxon>
        <taxon>Saccharomycetales</taxon>
        <taxon>Saccharomycetaceae</taxon>
        <taxon>Kluyveromyces</taxon>
    </lineage>
</organism>
<sequence>MGLYQGSDDKDYKGENESVAFPGEVWEGLLSSGVVHDVLQGFGLPGGWAWNIDKLVDGVNNGISTRTKTPTVEQFSKCNELKGLSVWDTKGLWRCLFPQAVVKDNELSREAVTADKDHKMGLFFPEYSGYLSWRSHMMAVAKEKRKQERDLYSLSTPEDVMLSRVDSFGKNVVGTSSYSTYKTTTEGKERIKEEKTFYDDGTVMVKTNKKICPKEGEPRVETSEKLLNADESS</sequence>
<dbReference type="OrthoDB" id="4044171at2759"/>
<evidence type="ECO:0000256" key="1">
    <source>
        <dbReference type="SAM" id="MobiDB-lite"/>
    </source>
</evidence>
<dbReference type="AlphaFoldDB" id="A0A0A8LAV3"/>
<protein>
    <submittedName>
        <fullName evidence="2">WGS project CCBQ000000000 data, contig 00272</fullName>
    </submittedName>
</protein>
<accession>A0A0A8LAV3</accession>
<keyword evidence="3" id="KW-1185">Reference proteome</keyword>
<dbReference type="InterPro" id="IPR035187">
    <property type="entry name" value="Mpm1"/>
</dbReference>
<gene>
    <name evidence="2" type="ORF">KLDO_g3537</name>
</gene>
<feature type="region of interest" description="Disordered" evidence="1">
    <location>
        <begin position="214"/>
        <end position="233"/>
    </location>
</feature>
<evidence type="ECO:0000313" key="3">
    <source>
        <dbReference type="Proteomes" id="UP000031516"/>
    </source>
</evidence>
<evidence type="ECO:0000313" key="2">
    <source>
        <dbReference type="EMBL" id="CDO95290.1"/>
    </source>
</evidence>
<proteinExistence type="predicted"/>
<dbReference type="Pfam" id="PF17234">
    <property type="entry name" value="MPM1"/>
    <property type="match status" value="1"/>
</dbReference>
<comment type="caution">
    <text evidence="2">The sequence shown here is derived from an EMBL/GenBank/DDBJ whole genome shotgun (WGS) entry which is preliminary data.</text>
</comment>
<dbReference type="Proteomes" id="UP000031516">
    <property type="component" value="Unassembled WGS sequence"/>
</dbReference>
<name>A0A0A8LAV3_9SACH</name>
<dbReference type="EMBL" id="CCBQ010000044">
    <property type="protein sequence ID" value="CDO95290.1"/>
    <property type="molecule type" value="Genomic_DNA"/>
</dbReference>